<organism evidence="1 2">
    <name type="scientific">Halteria grandinella</name>
    <dbReference type="NCBI Taxonomy" id="5974"/>
    <lineage>
        <taxon>Eukaryota</taxon>
        <taxon>Sar</taxon>
        <taxon>Alveolata</taxon>
        <taxon>Ciliophora</taxon>
        <taxon>Intramacronucleata</taxon>
        <taxon>Spirotrichea</taxon>
        <taxon>Stichotrichia</taxon>
        <taxon>Sporadotrichida</taxon>
        <taxon>Halteriidae</taxon>
        <taxon>Halteria</taxon>
    </lineage>
</organism>
<gene>
    <name evidence="1" type="ORF">FGO68_gene1162</name>
</gene>
<sequence>MQIRPFVGLVPPNVQDAQEPIISLNAQSVPAPSTFQQQIQQDKQASAFLNWLIQAPIPLRFMLPIPLALQSPANYRQGLEHMILRLQTQGMPWQEPRRLQHSILIQQRLIQTFSQGPTMLLNRGVTLKKYTPRPSISTPVTSTMSSLQDPCPVQQPFSYIVGQINK</sequence>
<accession>A0A8J8P713</accession>
<proteinExistence type="predicted"/>
<dbReference type="AlphaFoldDB" id="A0A8J8P713"/>
<dbReference type="Proteomes" id="UP000785679">
    <property type="component" value="Unassembled WGS sequence"/>
</dbReference>
<evidence type="ECO:0000313" key="1">
    <source>
        <dbReference type="EMBL" id="TNV88242.1"/>
    </source>
</evidence>
<reference evidence="1" key="1">
    <citation type="submission" date="2019-06" db="EMBL/GenBank/DDBJ databases">
        <authorList>
            <person name="Zheng W."/>
        </authorList>
    </citation>
    <scope>NUCLEOTIDE SEQUENCE</scope>
    <source>
        <strain evidence="1">QDHG01</strain>
    </source>
</reference>
<name>A0A8J8P713_HALGN</name>
<evidence type="ECO:0000313" key="2">
    <source>
        <dbReference type="Proteomes" id="UP000785679"/>
    </source>
</evidence>
<dbReference type="EMBL" id="RRYP01000013">
    <property type="protein sequence ID" value="TNV88242.1"/>
    <property type="molecule type" value="Genomic_DNA"/>
</dbReference>
<protein>
    <submittedName>
        <fullName evidence="1">Uncharacterized protein</fullName>
    </submittedName>
</protein>
<comment type="caution">
    <text evidence="1">The sequence shown here is derived from an EMBL/GenBank/DDBJ whole genome shotgun (WGS) entry which is preliminary data.</text>
</comment>
<keyword evidence="2" id="KW-1185">Reference proteome</keyword>